<dbReference type="KEGG" id="nei:BG910_06460"/>
<dbReference type="AlphaFoldDB" id="A0A220S240"/>
<proteinExistence type="predicted"/>
<feature type="transmembrane region" description="Helical" evidence="1">
    <location>
        <begin position="71"/>
        <end position="92"/>
    </location>
</feature>
<protein>
    <submittedName>
        <fullName evidence="2">Uncharacterized protein</fullName>
    </submittedName>
</protein>
<sequence>MISSRVSARNAERKSLRKRNGGWLGIIWEGEMGLDDWIRLTALSIGILSQLMGIAIAVFRYSMKIDLKMILVAMTNLMIIWIISEVNIWLLMDLGWCKGCISWFE</sequence>
<gene>
    <name evidence="2" type="ORF">BG910_06460</name>
</gene>
<keyword evidence="3" id="KW-1185">Reference proteome</keyword>
<evidence type="ECO:0000256" key="1">
    <source>
        <dbReference type="SAM" id="Phobius"/>
    </source>
</evidence>
<keyword evidence="1" id="KW-0472">Membrane</keyword>
<keyword evidence="1" id="KW-1133">Transmembrane helix</keyword>
<keyword evidence="1" id="KW-0812">Transmembrane</keyword>
<dbReference type="EMBL" id="CP022278">
    <property type="protein sequence ID" value="ASK27428.1"/>
    <property type="molecule type" value="Genomic_DNA"/>
</dbReference>
<evidence type="ECO:0000313" key="3">
    <source>
        <dbReference type="Proteomes" id="UP000198238"/>
    </source>
</evidence>
<reference evidence="2 3" key="1">
    <citation type="submission" date="2017-06" db="EMBL/GenBank/DDBJ databases">
        <title>Neisseria chenwenguii sp. nov., isolated from the intestinal contents of Tibetan Plateau Pika in Yushu, Qinghai Province, China.</title>
        <authorList>
            <person name="Zhang G."/>
        </authorList>
    </citation>
    <scope>NUCLEOTIDE SEQUENCE [LARGE SCALE GENOMIC DNA]</scope>
    <source>
        <strain evidence="2 3">10023</strain>
    </source>
</reference>
<evidence type="ECO:0000313" key="2">
    <source>
        <dbReference type="EMBL" id="ASK27428.1"/>
    </source>
</evidence>
<feature type="transmembrane region" description="Helical" evidence="1">
    <location>
        <begin position="37"/>
        <end position="59"/>
    </location>
</feature>
<name>A0A220S240_9NEIS</name>
<organism evidence="2 3">
    <name type="scientific">Neisseria chenwenguii</name>
    <dbReference type="NCBI Taxonomy" id="1853278"/>
    <lineage>
        <taxon>Bacteria</taxon>
        <taxon>Pseudomonadati</taxon>
        <taxon>Pseudomonadota</taxon>
        <taxon>Betaproteobacteria</taxon>
        <taxon>Neisseriales</taxon>
        <taxon>Neisseriaceae</taxon>
        <taxon>Neisseria</taxon>
    </lineage>
</organism>
<dbReference type="Proteomes" id="UP000198238">
    <property type="component" value="Chromosome"/>
</dbReference>
<accession>A0A220S240</accession>